<feature type="non-terminal residue" evidence="1">
    <location>
        <position position="168"/>
    </location>
</feature>
<organism evidence="1">
    <name type="scientific">Fusarium oxysporum f. sp. vasinfectum 25433</name>
    <dbReference type="NCBI Taxonomy" id="1089449"/>
    <lineage>
        <taxon>Eukaryota</taxon>
        <taxon>Fungi</taxon>
        <taxon>Dikarya</taxon>
        <taxon>Ascomycota</taxon>
        <taxon>Pezizomycotina</taxon>
        <taxon>Sordariomycetes</taxon>
        <taxon>Hypocreomycetidae</taxon>
        <taxon>Hypocreales</taxon>
        <taxon>Nectriaceae</taxon>
        <taxon>Fusarium</taxon>
        <taxon>Fusarium oxysporum species complex</taxon>
    </lineage>
</organism>
<name>X0L9U9_FUSOX</name>
<dbReference type="OrthoDB" id="5305673at2759"/>
<protein>
    <submittedName>
        <fullName evidence="1">Uncharacterized protein</fullName>
    </submittedName>
</protein>
<dbReference type="AlphaFoldDB" id="X0L9U9"/>
<evidence type="ECO:0000313" key="1">
    <source>
        <dbReference type="EMBL" id="EXM17771.1"/>
    </source>
</evidence>
<gene>
    <name evidence="1" type="ORF">FOTG_14144</name>
</gene>
<dbReference type="HOGENOM" id="CLU_1590343_0_0_1"/>
<dbReference type="EMBL" id="JH657982">
    <property type="protein sequence ID" value="EXM17771.1"/>
    <property type="molecule type" value="Genomic_DNA"/>
</dbReference>
<proteinExistence type="predicted"/>
<sequence>MIPQKNPNDQTEKLLALKEWVTVQPAGPSQVIGGIPPQTEAPAIRINSGDTRFYVKGEYKSVFSKEGELERETCFETKPLTDNDIKGLTTLQLITYSRGTVEGNDDSAGIWTWFELRIRKKNEVYSRELPNSQFLAWFSHRNSFGMENSGWHRGRIFTEDDVMLKNLR</sequence>
<reference evidence="1" key="1">
    <citation type="submission" date="2011-11" db="EMBL/GenBank/DDBJ databases">
        <title>The Genome Sequence of Fusarium oxysporum Cotton.</title>
        <authorList>
            <consortium name="The Broad Institute Genome Sequencing Platform"/>
            <person name="Ma L.-J."/>
            <person name="Gale L.R."/>
            <person name="Schwartz D.C."/>
            <person name="Zhou S."/>
            <person name="Corby-Kistler H."/>
            <person name="Young S.K."/>
            <person name="Zeng Q."/>
            <person name="Gargeya S."/>
            <person name="Fitzgerald M."/>
            <person name="Haas B."/>
            <person name="Abouelleil A."/>
            <person name="Alvarado L."/>
            <person name="Arachchi H.M."/>
            <person name="Berlin A."/>
            <person name="Brown A."/>
            <person name="Chapman S.B."/>
            <person name="Chen Z."/>
            <person name="Dunbar C."/>
            <person name="Freedman E."/>
            <person name="Gearin G."/>
            <person name="Goldberg J."/>
            <person name="Griggs A."/>
            <person name="Gujja S."/>
            <person name="Heiman D."/>
            <person name="Howarth C."/>
            <person name="Larson L."/>
            <person name="Lui A."/>
            <person name="MacDonald P.J.P."/>
            <person name="Montmayeur A."/>
            <person name="Murphy C."/>
            <person name="Neiman D."/>
            <person name="Pearson M."/>
            <person name="Priest M."/>
            <person name="Roberts A."/>
            <person name="Saif S."/>
            <person name="Shea T."/>
            <person name="Shenoy N."/>
            <person name="Sisk P."/>
            <person name="Stolte C."/>
            <person name="Sykes S."/>
            <person name="Wortman J."/>
            <person name="Nusbaum C."/>
            <person name="Birren B."/>
        </authorList>
    </citation>
    <scope>NUCLEOTIDE SEQUENCE [LARGE SCALE GENOMIC DNA]</scope>
    <source>
        <strain evidence="1">25433</strain>
    </source>
</reference>
<dbReference type="Proteomes" id="UP000030701">
    <property type="component" value="Unassembled WGS sequence"/>
</dbReference>
<reference evidence="1" key="2">
    <citation type="submission" date="2012-05" db="EMBL/GenBank/DDBJ databases">
        <title>The Genome Annotation of Fusarium oxysporum Cotton.</title>
        <authorList>
            <consortium name="The Broad Institute Genomics Platform"/>
            <person name="Ma L.-J."/>
            <person name="Corby-Kistler H."/>
            <person name="Broz K."/>
            <person name="Gale L.R."/>
            <person name="Jonkers W."/>
            <person name="O'Donnell K."/>
            <person name="Ploetz R."/>
            <person name="Steinberg C."/>
            <person name="Schwartz D.C."/>
            <person name="VanEtten H."/>
            <person name="Zhou S."/>
            <person name="Young S.K."/>
            <person name="Zeng Q."/>
            <person name="Gargeya S."/>
            <person name="Fitzgerald M."/>
            <person name="Abouelleil A."/>
            <person name="Alvarado L."/>
            <person name="Chapman S.B."/>
            <person name="Gainer-Dewar J."/>
            <person name="Goldberg J."/>
            <person name="Griggs A."/>
            <person name="Gujja S."/>
            <person name="Hansen M."/>
            <person name="Howarth C."/>
            <person name="Imamovic A."/>
            <person name="Ireland A."/>
            <person name="Larimer J."/>
            <person name="McCowan C."/>
            <person name="Murphy C."/>
            <person name="Pearson M."/>
            <person name="Poon T.W."/>
            <person name="Priest M."/>
            <person name="Roberts A."/>
            <person name="Saif S."/>
            <person name="Shea T."/>
            <person name="Sykes S."/>
            <person name="Wortman J."/>
            <person name="Nusbaum C."/>
            <person name="Birren B."/>
        </authorList>
    </citation>
    <scope>NUCLEOTIDE SEQUENCE</scope>
    <source>
        <strain evidence="1">25433</strain>
    </source>
</reference>
<accession>X0L9U9</accession>